<sequence length="203" mass="23576">MHNIYTTQGIVLNSFDTGESNKFFYLFTRELGLINATAQGVRKISSKNRYGLQDFSISDISLVRGKDIWRITNVSPIENLFFIFSGQGIRENKRFDFILSIFSLLRKLIHGEEKNEELFDIVSDTVNFLKERDLSKKELENLGLITNIKILNNLGYFDKNVSKELFSDFLSSRELSNKLILKMETVKKEAQKMIGEIFEEMHL</sequence>
<dbReference type="Pfam" id="PF11967">
    <property type="entry name" value="RecO_N"/>
    <property type="match status" value="1"/>
</dbReference>
<organism evidence="5 6">
    <name type="scientific">Candidatus Campbellbacteria bacterium RIFOXYC2_FULL_35_25</name>
    <dbReference type="NCBI Taxonomy" id="1797582"/>
    <lineage>
        <taxon>Bacteria</taxon>
        <taxon>Candidatus Campbelliibacteriota</taxon>
    </lineage>
</organism>
<dbReference type="PANTHER" id="PTHR33991">
    <property type="entry name" value="DNA REPAIR PROTEIN RECO"/>
    <property type="match status" value="1"/>
</dbReference>
<comment type="caution">
    <text evidence="5">The sequence shown here is derived from an EMBL/GenBank/DDBJ whole genome shotgun (WGS) entry which is preliminary data.</text>
</comment>
<feature type="domain" description="DNA replication/recombination mediator RecO N-terminal" evidence="4">
    <location>
        <begin position="1"/>
        <end position="79"/>
    </location>
</feature>
<reference evidence="5 6" key="1">
    <citation type="journal article" date="2016" name="Nat. Commun.">
        <title>Thousands of microbial genomes shed light on interconnected biogeochemical processes in an aquifer system.</title>
        <authorList>
            <person name="Anantharaman K."/>
            <person name="Brown C.T."/>
            <person name="Hug L.A."/>
            <person name="Sharon I."/>
            <person name="Castelle C.J."/>
            <person name="Probst A.J."/>
            <person name="Thomas B.C."/>
            <person name="Singh A."/>
            <person name="Wilkins M.J."/>
            <person name="Karaoz U."/>
            <person name="Brodie E.L."/>
            <person name="Williams K.H."/>
            <person name="Hubbard S.S."/>
            <person name="Banfield J.F."/>
        </authorList>
    </citation>
    <scope>NUCLEOTIDE SEQUENCE [LARGE SCALE GENOMIC DNA]</scope>
</reference>
<dbReference type="InterPro" id="IPR003717">
    <property type="entry name" value="RecO"/>
</dbReference>
<dbReference type="STRING" id="1797582.A2442_00710"/>
<dbReference type="InterPro" id="IPR022572">
    <property type="entry name" value="DNA_rep/recomb_RecO_N"/>
</dbReference>
<dbReference type="PANTHER" id="PTHR33991:SF1">
    <property type="entry name" value="DNA REPAIR PROTEIN RECO"/>
    <property type="match status" value="1"/>
</dbReference>
<keyword evidence="2" id="KW-0233">DNA recombination</keyword>
<evidence type="ECO:0000259" key="4">
    <source>
        <dbReference type="Pfam" id="PF11967"/>
    </source>
</evidence>
<proteinExistence type="predicted"/>
<dbReference type="NCBIfam" id="TIGR00613">
    <property type="entry name" value="reco"/>
    <property type="match status" value="1"/>
</dbReference>
<accession>A0A1F5EIP2</accession>
<evidence type="ECO:0000256" key="1">
    <source>
        <dbReference type="ARBA" id="ARBA00022763"/>
    </source>
</evidence>
<keyword evidence="3" id="KW-0234">DNA repair</keyword>
<evidence type="ECO:0000313" key="5">
    <source>
        <dbReference type="EMBL" id="OGD67278.1"/>
    </source>
</evidence>
<dbReference type="GO" id="GO:0043590">
    <property type="term" value="C:bacterial nucleoid"/>
    <property type="evidence" value="ECO:0007669"/>
    <property type="project" value="TreeGrafter"/>
</dbReference>
<dbReference type="GO" id="GO:0006310">
    <property type="term" value="P:DNA recombination"/>
    <property type="evidence" value="ECO:0007669"/>
    <property type="project" value="UniProtKB-KW"/>
</dbReference>
<protein>
    <submittedName>
        <fullName evidence="5">DNA repair protein RecO</fullName>
    </submittedName>
</protein>
<keyword evidence="1" id="KW-0227">DNA damage</keyword>
<gene>
    <name evidence="5" type="ORF">A2442_00710</name>
</gene>
<dbReference type="SUPFAM" id="SSF50249">
    <property type="entry name" value="Nucleic acid-binding proteins"/>
    <property type="match status" value="1"/>
</dbReference>
<dbReference type="EMBL" id="MFAE01000006">
    <property type="protein sequence ID" value="OGD67278.1"/>
    <property type="molecule type" value="Genomic_DNA"/>
</dbReference>
<evidence type="ECO:0000256" key="2">
    <source>
        <dbReference type="ARBA" id="ARBA00023172"/>
    </source>
</evidence>
<evidence type="ECO:0000313" key="6">
    <source>
        <dbReference type="Proteomes" id="UP000179003"/>
    </source>
</evidence>
<dbReference type="Proteomes" id="UP000179003">
    <property type="component" value="Unassembled WGS sequence"/>
</dbReference>
<name>A0A1F5EIP2_9BACT</name>
<evidence type="ECO:0000256" key="3">
    <source>
        <dbReference type="ARBA" id="ARBA00023204"/>
    </source>
</evidence>
<dbReference type="Gene3D" id="2.40.50.140">
    <property type="entry name" value="Nucleic acid-binding proteins"/>
    <property type="match status" value="1"/>
</dbReference>
<dbReference type="InterPro" id="IPR012340">
    <property type="entry name" value="NA-bd_OB-fold"/>
</dbReference>
<dbReference type="GO" id="GO:0006302">
    <property type="term" value="P:double-strand break repair"/>
    <property type="evidence" value="ECO:0007669"/>
    <property type="project" value="TreeGrafter"/>
</dbReference>
<dbReference type="AlphaFoldDB" id="A0A1F5EIP2"/>